<evidence type="ECO:0000313" key="1">
    <source>
        <dbReference type="EMBL" id="GAY60540.1"/>
    </source>
</evidence>
<protein>
    <submittedName>
        <fullName evidence="1">Uncharacterized protein</fullName>
    </submittedName>
</protein>
<organism evidence="1 2">
    <name type="scientific">Citrus unshiu</name>
    <name type="common">Satsuma mandarin</name>
    <name type="synonym">Citrus nobilis var. unshiu</name>
    <dbReference type="NCBI Taxonomy" id="55188"/>
    <lineage>
        <taxon>Eukaryota</taxon>
        <taxon>Viridiplantae</taxon>
        <taxon>Streptophyta</taxon>
        <taxon>Embryophyta</taxon>
        <taxon>Tracheophyta</taxon>
        <taxon>Spermatophyta</taxon>
        <taxon>Magnoliopsida</taxon>
        <taxon>eudicotyledons</taxon>
        <taxon>Gunneridae</taxon>
        <taxon>Pentapetalae</taxon>
        <taxon>rosids</taxon>
        <taxon>malvids</taxon>
        <taxon>Sapindales</taxon>
        <taxon>Rutaceae</taxon>
        <taxon>Aurantioideae</taxon>
        <taxon>Citrus</taxon>
    </lineage>
</organism>
<dbReference type="AlphaFoldDB" id="A0A2H5Q7C9"/>
<name>A0A2H5Q7C9_CITUN</name>
<gene>
    <name evidence="1" type="ORF">CUMW_202820</name>
</gene>
<dbReference type="EMBL" id="BDQV01000238">
    <property type="protein sequence ID" value="GAY60540.1"/>
    <property type="molecule type" value="Genomic_DNA"/>
</dbReference>
<proteinExistence type="predicted"/>
<comment type="caution">
    <text evidence="1">The sequence shown here is derived from an EMBL/GenBank/DDBJ whole genome shotgun (WGS) entry which is preliminary data.</text>
</comment>
<reference evidence="1 2" key="1">
    <citation type="journal article" date="2017" name="Front. Genet.">
        <title>Draft sequencing of the heterozygous diploid genome of Satsuma (Citrus unshiu Marc.) using a hybrid assembly approach.</title>
        <authorList>
            <person name="Shimizu T."/>
            <person name="Tanizawa Y."/>
            <person name="Mochizuki T."/>
            <person name="Nagasaki H."/>
            <person name="Yoshioka T."/>
            <person name="Toyoda A."/>
            <person name="Fujiyama A."/>
            <person name="Kaminuma E."/>
            <person name="Nakamura Y."/>
        </authorList>
    </citation>
    <scope>NUCLEOTIDE SEQUENCE [LARGE SCALE GENOMIC DNA]</scope>
    <source>
        <strain evidence="2">cv. Miyagawa wase</strain>
    </source>
</reference>
<dbReference type="Proteomes" id="UP000236630">
    <property type="component" value="Unassembled WGS sequence"/>
</dbReference>
<accession>A0A2H5Q7C9</accession>
<evidence type="ECO:0000313" key="2">
    <source>
        <dbReference type="Proteomes" id="UP000236630"/>
    </source>
</evidence>
<keyword evidence="2" id="KW-1185">Reference proteome</keyword>
<sequence>MVVNPPVEASLPNLQKLIGKEMVCSSGRFSSSRGLWPLTTLSNLKLGCTPYEFELMAQDQQGIKLIQVRASPSHKFVVRRFIYAIEECMHRCLYFLQISFMGILVVNNE</sequence>